<dbReference type="InterPro" id="IPR003018">
    <property type="entry name" value="GAF"/>
</dbReference>
<feature type="domain" description="Histidine kinase" evidence="8">
    <location>
        <begin position="192"/>
        <end position="383"/>
    </location>
</feature>
<protein>
    <recommendedName>
        <fullName evidence="2">histidine kinase</fullName>
        <ecNumber evidence="2">2.7.13.3</ecNumber>
    </recommendedName>
</protein>
<keyword evidence="6" id="KW-0418">Kinase</keyword>
<keyword evidence="3" id="KW-0597">Phosphoprotein</keyword>
<dbReference type="Pfam" id="PF07568">
    <property type="entry name" value="HisKA_2"/>
    <property type="match status" value="1"/>
</dbReference>
<evidence type="ECO:0000313" key="9">
    <source>
        <dbReference type="EMBL" id="NGP89010.1"/>
    </source>
</evidence>
<dbReference type="InterPro" id="IPR005467">
    <property type="entry name" value="His_kinase_dom"/>
</dbReference>
<dbReference type="InterPro" id="IPR036890">
    <property type="entry name" value="HATPase_C_sf"/>
</dbReference>
<dbReference type="PANTHER" id="PTHR41523:SF8">
    <property type="entry name" value="ETHYLENE RESPONSE SENSOR PROTEIN"/>
    <property type="match status" value="1"/>
</dbReference>
<gene>
    <name evidence="9" type="ORF">G3569_11635</name>
</gene>
<dbReference type="Gene3D" id="3.30.565.10">
    <property type="entry name" value="Histidine kinase-like ATPase, C-terminal domain"/>
    <property type="match status" value="1"/>
</dbReference>
<dbReference type="GO" id="GO:0005524">
    <property type="term" value="F:ATP binding"/>
    <property type="evidence" value="ECO:0007669"/>
    <property type="project" value="UniProtKB-KW"/>
</dbReference>
<dbReference type="SMART" id="SM00065">
    <property type="entry name" value="GAF"/>
    <property type="match status" value="1"/>
</dbReference>
<dbReference type="PROSITE" id="PS50109">
    <property type="entry name" value="HIS_KIN"/>
    <property type="match status" value="1"/>
</dbReference>
<dbReference type="SUPFAM" id="SSF55781">
    <property type="entry name" value="GAF domain-like"/>
    <property type="match status" value="1"/>
</dbReference>
<dbReference type="Pfam" id="PF13185">
    <property type="entry name" value="GAF_2"/>
    <property type="match status" value="1"/>
</dbReference>
<dbReference type="InterPro" id="IPR029016">
    <property type="entry name" value="GAF-like_dom_sf"/>
</dbReference>
<dbReference type="SUPFAM" id="SSF55874">
    <property type="entry name" value="ATPase domain of HSP90 chaperone/DNA topoisomerase II/histidine kinase"/>
    <property type="match status" value="1"/>
</dbReference>
<keyword evidence="5" id="KW-0547">Nucleotide-binding</keyword>
<organism evidence="9 10">
    <name type="scientific">Fodinibius halophilus</name>
    <dbReference type="NCBI Taxonomy" id="1736908"/>
    <lineage>
        <taxon>Bacteria</taxon>
        <taxon>Pseudomonadati</taxon>
        <taxon>Balneolota</taxon>
        <taxon>Balneolia</taxon>
        <taxon>Balneolales</taxon>
        <taxon>Balneolaceae</taxon>
        <taxon>Fodinibius</taxon>
    </lineage>
</organism>
<dbReference type="EC" id="2.7.13.3" evidence="2"/>
<dbReference type="EMBL" id="JAALLS010000014">
    <property type="protein sequence ID" value="NGP89010.1"/>
    <property type="molecule type" value="Genomic_DNA"/>
</dbReference>
<reference evidence="9 10" key="1">
    <citation type="submission" date="2020-02" db="EMBL/GenBank/DDBJ databases">
        <title>Aliifodinibius halophilus 2W32, complete genome.</title>
        <authorList>
            <person name="Li Y."/>
            <person name="Wu S."/>
        </authorList>
    </citation>
    <scope>NUCLEOTIDE SEQUENCE [LARGE SCALE GENOMIC DNA]</scope>
    <source>
        <strain evidence="9 10">2W32</strain>
    </source>
</reference>
<dbReference type="InterPro" id="IPR011495">
    <property type="entry name" value="Sig_transdc_His_kin_sub2_dim/P"/>
</dbReference>
<comment type="caution">
    <text evidence="9">The sequence shown here is derived from an EMBL/GenBank/DDBJ whole genome shotgun (WGS) entry which is preliminary data.</text>
</comment>
<evidence type="ECO:0000256" key="6">
    <source>
        <dbReference type="ARBA" id="ARBA00022777"/>
    </source>
</evidence>
<evidence type="ECO:0000256" key="1">
    <source>
        <dbReference type="ARBA" id="ARBA00000085"/>
    </source>
</evidence>
<evidence type="ECO:0000259" key="8">
    <source>
        <dbReference type="PROSITE" id="PS50109"/>
    </source>
</evidence>
<name>A0A6M1TKD5_9BACT</name>
<dbReference type="PANTHER" id="PTHR41523">
    <property type="entry name" value="TWO-COMPONENT SYSTEM SENSOR PROTEIN"/>
    <property type="match status" value="1"/>
</dbReference>
<accession>A0A6M1TKD5</accession>
<keyword evidence="10" id="KW-1185">Reference proteome</keyword>
<dbReference type="Proteomes" id="UP000479132">
    <property type="component" value="Unassembled WGS sequence"/>
</dbReference>
<dbReference type="Gene3D" id="3.30.450.40">
    <property type="match status" value="1"/>
</dbReference>
<keyword evidence="4" id="KW-0808">Transferase</keyword>
<evidence type="ECO:0000256" key="2">
    <source>
        <dbReference type="ARBA" id="ARBA00012438"/>
    </source>
</evidence>
<dbReference type="RefSeq" id="WP_165269310.1">
    <property type="nucleotide sequence ID" value="NZ_JAALLS010000014.1"/>
</dbReference>
<sequence length="383" mass="42540">MPSANKAYPGSISGDSLRMLLKEFSSLNRAVELKGVLQKSLGIIKKVMDSEASSLILLDEDSQELVVSIPSGPVRHEIQGIRISREQGVAGWVLENDQPYFSNSPKETEIFAGELSENFTTESIICVPLSGKNGKVIGVLEAINRKGGRGFSEDDIPVFEALSEHVAHTIERTRELENLQQRVEDKEIMLTEVSHRIKNNLLTLTALIEMEIPEVDEVSREVLQKTCARIDSMAEIHDLLYHNDLQKEIDLGEYIGRLTKKISSMLANPSQDISVKIEAESVQVDSERCMCCGLLLNELLVNAYKHAFKDDVVTGEIHIDLVENEEVIRLEVADNGEGLKEDFSLGTKESVGSWLIDVLLRKLEASMEIDSEGGASFVISFDQ</sequence>
<dbReference type="AlphaFoldDB" id="A0A6M1TKD5"/>
<comment type="catalytic activity">
    <reaction evidence="1">
        <text>ATP + protein L-histidine = ADP + protein N-phospho-L-histidine.</text>
        <dbReference type="EC" id="2.7.13.3"/>
    </reaction>
</comment>
<evidence type="ECO:0000256" key="5">
    <source>
        <dbReference type="ARBA" id="ARBA00022741"/>
    </source>
</evidence>
<keyword evidence="7" id="KW-0067">ATP-binding</keyword>
<dbReference type="GO" id="GO:0004673">
    <property type="term" value="F:protein histidine kinase activity"/>
    <property type="evidence" value="ECO:0007669"/>
    <property type="project" value="UniProtKB-EC"/>
</dbReference>
<evidence type="ECO:0000256" key="7">
    <source>
        <dbReference type="ARBA" id="ARBA00022840"/>
    </source>
</evidence>
<evidence type="ECO:0000256" key="4">
    <source>
        <dbReference type="ARBA" id="ARBA00022679"/>
    </source>
</evidence>
<proteinExistence type="predicted"/>
<evidence type="ECO:0000256" key="3">
    <source>
        <dbReference type="ARBA" id="ARBA00022553"/>
    </source>
</evidence>
<evidence type="ECO:0000313" key="10">
    <source>
        <dbReference type="Proteomes" id="UP000479132"/>
    </source>
</evidence>